<keyword evidence="3" id="KW-1185">Reference proteome</keyword>
<evidence type="ECO:0000256" key="1">
    <source>
        <dbReference type="SAM" id="MobiDB-lite"/>
    </source>
</evidence>
<evidence type="ECO:0000313" key="2">
    <source>
        <dbReference type="EMBL" id="BAS82655.1"/>
    </source>
</evidence>
<accession>A0A0P0VTV0</accession>
<protein>
    <submittedName>
        <fullName evidence="2">Os03g0183950 protein</fullName>
    </submittedName>
</protein>
<reference evidence="3" key="1">
    <citation type="journal article" date="2005" name="Nature">
        <title>The map-based sequence of the rice genome.</title>
        <authorList>
            <consortium name="International rice genome sequencing project (IRGSP)"/>
            <person name="Matsumoto T."/>
            <person name="Wu J."/>
            <person name="Kanamori H."/>
            <person name="Katayose Y."/>
            <person name="Fujisawa M."/>
            <person name="Namiki N."/>
            <person name="Mizuno H."/>
            <person name="Yamamoto K."/>
            <person name="Antonio B.A."/>
            <person name="Baba T."/>
            <person name="Sakata K."/>
            <person name="Nagamura Y."/>
            <person name="Aoki H."/>
            <person name="Arikawa K."/>
            <person name="Arita K."/>
            <person name="Bito T."/>
            <person name="Chiden Y."/>
            <person name="Fujitsuka N."/>
            <person name="Fukunaka R."/>
            <person name="Hamada M."/>
            <person name="Harada C."/>
            <person name="Hayashi A."/>
            <person name="Hijishita S."/>
            <person name="Honda M."/>
            <person name="Hosokawa S."/>
            <person name="Ichikawa Y."/>
            <person name="Idonuma A."/>
            <person name="Iijima M."/>
            <person name="Ikeda M."/>
            <person name="Ikeno M."/>
            <person name="Ito K."/>
            <person name="Ito S."/>
            <person name="Ito T."/>
            <person name="Ito Y."/>
            <person name="Ito Y."/>
            <person name="Iwabuchi A."/>
            <person name="Kamiya K."/>
            <person name="Karasawa W."/>
            <person name="Kurita K."/>
            <person name="Katagiri S."/>
            <person name="Kikuta A."/>
            <person name="Kobayashi H."/>
            <person name="Kobayashi N."/>
            <person name="Machita K."/>
            <person name="Maehara T."/>
            <person name="Masukawa M."/>
            <person name="Mizubayashi T."/>
            <person name="Mukai Y."/>
            <person name="Nagasaki H."/>
            <person name="Nagata Y."/>
            <person name="Naito S."/>
            <person name="Nakashima M."/>
            <person name="Nakama Y."/>
            <person name="Nakamichi Y."/>
            <person name="Nakamura M."/>
            <person name="Meguro A."/>
            <person name="Negishi M."/>
            <person name="Ohta I."/>
            <person name="Ohta T."/>
            <person name="Okamoto M."/>
            <person name="Ono N."/>
            <person name="Saji S."/>
            <person name="Sakaguchi M."/>
            <person name="Sakai K."/>
            <person name="Shibata M."/>
            <person name="Shimokawa T."/>
            <person name="Song J."/>
            <person name="Takazaki Y."/>
            <person name="Terasawa K."/>
            <person name="Tsugane M."/>
            <person name="Tsuji K."/>
            <person name="Ueda S."/>
            <person name="Waki K."/>
            <person name="Yamagata H."/>
            <person name="Yamamoto M."/>
            <person name="Yamamoto S."/>
            <person name="Yamane H."/>
            <person name="Yoshiki S."/>
            <person name="Yoshihara R."/>
            <person name="Yukawa K."/>
            <person name="Zhong H."/>
            <person name="Yano M."/>
            <person name="Yuan Q."/>
            <person name="Ouyang S."/>
            <person name="Liu J."/>
            <person name="Jones K.M."/>
            <person name="Gansberger K."/>
            <person name="Moffat K."/>
            <person name="Hill J."/>
            <person name="Bera J."/>
            <person name="Fadrosh D."/>
            <person name="Jin S."/>
            <person name="Johri S."/>
            <person name="Kim M."/>
            <person name="Overton L."/>
            <person name="Reardon M."/>
            <person name="Tsitrin T."/>
            <person name="Vuong H."/>
            <person name="Weaver B."/>
            <person name="Ciecko A."/>
            <person name="Tallon L."/>
            <person name="Jackson J."/>
            <person name="Pai G."/>
            <person name="Aken S.V."/>
            <person name="Utterback T."/>
            <person name="Reidmuller S."/>
            <person name="Feldblyum T."/>
            <person name="Hsiao J."/>
            <person name="Zismann V."/>
            <person name="Iobst S."/>
            <person name="de Vazeille A.R."/>
            <person name="Buell C.R."/>
            <person name="Ying K."/>
            <person name="Li Y."/>
            <person name="Lu T."/>
            <person name="Huang Y."/>
            <person name="Zhao Q."/>
            <person name="Feng Q."/>
            <person name="Zhang L."/>
            <person name="Zhu J."/>
            <person name="Weng Q."/>
            <person name="Mu J."/>
            <person name="Lu Y."/>
            <person name="Fan D."/>
            <person name="Liu Y."/>
            <person name="Guan J."/>
            <person name="Zhang Y."/>
            <person name="Yu S."/>
            <person name="Liu X."/>
            <person name="Zhang Y."/>
            <person name="Hong G."/>
            <person name="Han B."/>
            <person name="Choisne N."/>
            <person name="Demange N."/>
            <person name="Orjeda G."/>
            <person name="Samain S."/>
            <person name="Cattolico L."/>
            <person name="Pelletier E."/>
            <person name="Couloux A."/>
            <person name="Segurens B."/>
            <person name="Wincker P."/>
            <person name="D'Hont A."/>
            <person name="Scarpelli C."/>
            <person name="Weissenbach J."/>
            <person name="Salanoubat M."/>
            <person name="Quetier F."/>
            <person name="Yu Y."/>
            <person name="Kim H.R."/>
            <person name="Rambo T."/>
            <person name="Currie J."/>
            <person name="Collura K."/>
            <person name="Luo M."/>
            <person name="Yang T."/>
            <person name="Ammiraju J.S.S."/>
            <person name="Engler F."/>
            <person name="Soderlund C."/>
            <person name="Wing R.A."/>
            <person name="Palmer L.E."/>
            <person name="de la Bastide M."/>
            <person name="Spiegel L."/>
            <person name="Nascimento L."/>
            <person name="Zutavern T."/>
            <person name="O'Shaughnessy A."/>
            <person name="Dike S."/>
            <person name="Dedhia N."/>
            <person name="Preston R."/>
            <person name="Balija V."/>
            <person name="McCombie W.R."/>
            <person name="Chow T."/>
            <person name="Chen H."/>
            <person name="Chung M."/>
            <person name="Chen C."/>
            <person name="Shaw J."/>
            <person name="Wu H."/>
            <person name="Hsiao K."/>
            <person name="Chao Y."/>
            <person name="Chu M."/>
            <person name="Cheng C."/>
            <person name="Hour A."/>
            <person name="Lee P."/>
            <person name="Lin S."/>
            <person name="Lin Y."/>
            <person name="Liou J."/>
            <person name="Liu S."/>
            <person name="Hsing Y."/>
            <person name="Raghuvanshi S."/>
            <person name="Mohanty A."/>
            <person name="Bharti A.K."/>
            <person name="Gaur A."/>
            <person name="Gupta V."/>
            <person name="Kumar D."/>
            <person name="Ravi V."/>
            <person name="Vij S."/>
            <person name="Kapur A."/>
            <person name="Khurana P."/>
            <person name="Khurana P."/>
            <person name="Khurana J.P."/>
            <person name="Tyagi A.K."/>
            <person name="Gaikwad K."/>
            <person name="Singh A."/>
            <person name="Dalal V."/>
            <person name="Srivastava S."/>
            <person name="Dixit A."/>
            <person name="Pal A.K."/>
            <person name="Ghazi I.A."/>
            <person name="Yadav M."/>
            <person name="Pandit A."/>
            <person name="Bhargava A."/>
            <person name="Sureshbabu K."/>
            <person name="Batra K."/>
            <person name="Sharma T.R."/>
            <person name="Mohapatra T."/>
            <person name="Singh N.K."/>
            <person name="Messing J."/>
            <person name="Nelson A.B."/>
            <person name="Fuks G."/>
            <person name="Kavchok S."/>
            <person name="Keizer G."/>
            <person name="Linton E."/>
            <person name="Llaca V."/>
            <person name="Song R."/>
            <person name="Tanyolac B."/>
            <person name="Young S."/>
            <person name="Ho-Il K."/>
            <person name="Hahn J.H."/>
            <person name="Sangsakoo G."/>
            <person name="Vanavichit A."/>
            <person name="de Mattos Luiz.A.T."/>
            <person name="Zimmer P.D."/>
            <person name="Malone G."/>
            <person name="Dellagostin O."/>
            <person name="de Oliveira A.C."/>
            <person name="Bevan M."/>
            <person name="Bancroft I."/>
            <person name="Minx P."/>
            <person name="Cordum H."/>
            <person name="Wilson R."/>
            <person name="Cheng Z."/>
            <person name="Jin W."/>
            <person name="Jiang J."/>
            <person name="Leong S.A."/>
            <person name="Iwama H."/>
            <person name="Gojobori T."/>
            <person name="Itoh T."/>
            <person name="Niimura Y."/>
            <person name="Fujii Y."/>
            <person name="Habara T."/>
            <person name="Sakai H."/>
            <person name="Sato Y."/>
            <person name="Wilson G."/>
            <person name="Kumar K."/>
            <person name="McCouch S."/>
            <person name="Juretic N."/>
            <person name="Hoen D."/>
            <person name="Wright S."/>
            <person name="Bruskiewich R."/>
            <person name="Bureau T."/>
            <person name="Miyao A."/>
            <person name="Hirochika H."/>
            <person name="Nishikawa T."/>
            <person name="Kadowaki K."/>
            <person name="Sugiura M."/>
            <person name="Burr B."/>
            <person name="Sasaki T."/>
        </authorList>
    </citation>
    <scope>NUCLEOTIDE SEQUENCE [LARGE SCALE GENOMIC DNA]</scope>
    <source>
        <strain evidence="3">cv. Nipponbare</strain>
    </source>
</reference>
<gene>
    <name evidence="2" type="ordered locus">Os03g0183950</name>
    <name evidence="2" type="ORF">OSNPB_030183950</name>
</gene>
<evidence type="ECO:0000313" key="3">
    <source>
        <dbReference type="Proteomes" id="UP000059680"/>
    </source>
</evidence>
<dbReference type="EMBL" id="AP014959">
    <property type="protein sequence ID" value="BAS82655.1"/>
    <property type="molecule type" value="Genomic_DNA"/>
</dbReference>
<feature type="region of interest" description="Disordered" evidence="1">
    <location>
        <begin position="42"/>
        <end position="74"/>
    </location>
</feature>
<name>A0A0P0VTV0_ORYSJ</name>
<feature type="compositionally biased region" description="Acidic residues" evidence="1">
    <location>
        <begin position="44"/>
        <end position="55"/>
    </location>
</feature>
<dbReference type="PaxDb" id="39947-A0A0P0VTV0"/>
<dbReference type="InParanoid" id="A0A0P0VTV0"/>
<sequence>MAMIRTINGGKSYSQIDARRTNPICIRVQELAHRVVLHPLEDGAAGEDGADDDAEAGLGEHDVGGAPRGVRRVGDGDADVGLLQRRRVVHAVAGHPAHVAAPPLNHPHDLVLVLREHAGEPVRLLHELLHRNSRAAAVAVAAEQRRRRVHVGAHPKTAAGLLRDGQVIAGDHLHADAKIKRSADGVGAVVPRRVEQRQEAAEHPWSAMAVLRFLWHLLHSSHQIR</sequence>
<reference evidence="2 3" key="2">
    <citation type="journal article" date="2013" name="Plant Cell Physiol.">
        <title>Rice Annotation Project Database (RAP-DB): an integrative and interactive database for rice genomics.</title>
        <authorList>
            <person name="Sakai H."/>
            <person name="Lee S.S."/>
            <person name="Tanaka T."/>
            <person name="Numa H."/>
            <person name="Kim J."/>
            <person name="Kawahara Y."/>
            <person name="Wakimoto H."/>
            <person name="Yang C.C."/>
            <person name="Iwamoto M."/>
            <person name="Abe T."/>
            <person name="Yamada Y."/>
            <person name="Muto A."/>
            <person name="Inokuchi H."/>
            <person name="Ikemura T."/>
            <person name="Matsumoto T."/>
            <person name="Sasaki T."/>
            <person name="Itoh T."/>
        </authorList>
    </citation>
    <scope>NUCLEOTIDE SEQUENCE [LARGE SCALE GENOMIC DNA]</scope>
    <source>
        <strain evidence="3">cv. Nipponbare</strain>
    </source>
</reference>
<dbReference type="AlphaFoldDB" id="A0A0P0VTV0"/>
<dbReference type="Proteomes" id="UP000059680">
    <property type="component" value="Chromosome 3"/>
</dbReference>
<proteinExistence type="predicted"/>
<dbReference type="Gramene" id="Os03t0183950-00">
    <property type="protein sequence ID" value="Os03t0183950-00"/>
    <property type="gene ID" value="Os03g0183950"/>
</dbReference>
<organism evidence="2 3">
    <name type="scientific">Oryza sativa subsp. japonica</name>
    <name type="common">Rice</name>
    <dbReference type="NCBI Taxonomy" id="39947"/>
    <lineage>
        <taxon>Eukaryota</taxon>
        <taxon>Viridiplantae</taxon>
        <taxon>Streptophyta</taxon>
        <taxon>Embryophyta</taxon>
        <taxon>Tracheophyta</taxon>
        <taxon>Spermatophyta</taxon>
        <taxon>Magnoliopsida</taxon>
        <taxon>Liliopsida</taxon>
        <taxon>Poales</taxon>
        <taxon>Poaceae</taxon>
        <taxon>BOP clade</taxon>
        <taxon>Oryzoideae</taxon>
        <taxon>Oryzeae</taxon>
        <taxon>Oryzinae</taxon>
        <taxon>Oryza</taxon>
        <taxon>Oryza sativa</taxon>
    </lineage>
</organism>
<reference evidence="2 3" key="3">
    <citation type="journal article" date="2013" name="Rice">
        <title>Improvement of the Oryza sativa Nipponbare reference genome using next generation sequence and optical map data.</title>
        <authorList>
            <person name="Kawahara Y."/>
            <person name="de la Bastide M."/>
            <person name="Hamilton J.P."/>
            <person name="Kanamori H."/>
            <person name="McCombie W.R."/>
            <person name="Ouyang S."/>
            <person name="Schwartz D.C."/>
            <person name="Tanaka T."/>
            <person name="Wu J."/>
            <person name="Zhou S."/>
            <person name="Childs K.L."/>
            <person name="Davidson R.M."/>
            <person name="Lin H."/>
            <person name="Quesada-Ocampo L."/>
            <person name="Vaillancourt B."/>
            <person name="Sakai H."/>
            <person name="Lee S.S."/>
            <person name="Kim J."/>
            <person name="Numa H."/>
            <person name="Itoh T."/>
            <person name="Buell C.R."/>
            <person name="Matsumoto T."/>
        </authorList>
    </citation>
    <scope>NUCLEOTIDE SEQUENCE [LARGE SCALE GENOMIC DNA]</scope>
    <source>
        <strain evidence="3">cv. Nipponbare</strain>
    </source>
</reference>